<dbReference type="Proteomes" id="UP000269396">
    <property type="component" value="Unassembled WGS sequence"/>
</dbReference>
<reference evidence="1 2" key="1">
    <citation type="submission" date="2018-11" db="EMBL/GenBank/DDBJ databases">
        <authorList>
            <consortium name="Pathogen Informatics"/>
        </authorList>
    </citation>
    <scope>NUCLEOTIDE SEQUENCE [LARGE SCALE GENOMIC DNA]</scope>
    <source>
        <strain>Denwood</strain>
        <strain evidence="2">Zambia</strain>
    </source>
</reference>
<dbReference type="EMBL" id="UZAL01000116">
    <property type="protein sequence ID" value="VDO68182.1"/>
    <property type="molecule type" value="Genomic_DNA"/>
</dbReference>
<proteinExistence type="predicted"/>
<evidence type="ECO:0000313" key="2">
    <source>
        <dbReference type="Proteomes" id="UP000269396"/>
    </source>
</evidence>
<protein>
    <submittedName>
        <fullName evidence="1">Uncharacterized protein</fullName>
    </submittedName>
</protein>
<organism evidence="1 2">
    <name type="scientific">Schistosoma mattheei</name>
    <dbReference type="NCBI Taxonomy" id="31246"/>
    <lineage>
        <taxon>Eukaryota</taxon>
        <taxon>Metazoa</taxon>
        <taxon>Spiralia</taxon>
        <taxon>Lophotrochozoa</taxon>
        <taxon>Platyhelminthes</taxon>
        <taxon>Trematoda</taxon>
        <taxon>Digenea</taxon>
        <taxon>Strigeidida</taxon>
        <taxon>Schistosomatoidea</taxon>
        <taxon>Schistosomatidae</taxon>
        <taxon>Schistosoma</taxon>
    </lineage>
</organism>
<name>A0A183NDG8_9TREM</name>
<sequence length="71" mass="7446">MFVITSMSDLGASAGVLSGPAASPFLIYLMDMLIISIIGGITSPISSVECIDVQGVQSGLLLLPVRFFVVW</sequence>
<gene>
    <name evidence="1" type="ORF">SMTD_LOCUS154</name>
</gene>
<dbReference type="AlphaFoldDB" id="A0A183NDG8"/>
<accession>A0A183NDG8</accession>
<evidence type="ECO:0000313" key="1">
    <source>
        <dbReference type="EMBL" id="VDO68182.1"/>
    </source>
</evidence>
<keyword evidence="2" id="KW-1185">Reference proteome</keyword>